<keyword evidence="2 7" id="KW-0812">Transmembrane</keyword>
<feature type="repeat" description="TPR" evidence="5">
    <location>
        <begin position="431"/>
        <end position="464"/>
    </location>
</feature>
<dbReference type="Proteomes" id="UP000886744">
    <property type="component" value="Unassembled WGS sequence"/>
</dbReference>
<dbReference type="Pfam" id="PF13432">
    <property type="entry name" value="TPR_16"/>
    <property type="match status" value="1"/>
</dbReference>
<feature type="transmembrane region" description="Helical" evidence="7">
    <location>
        <begin position="6"/>
        <end position="26"/>
    </location>
</feature>
<evidence type="ECO:0000256" key="1">
    <source>
        <dbReference type="ARBA" id="ARBA00022475"/>
    </source>
</evidence>
<sequence>MIYLAQGGYLLLILLIPLIFIAYWLMRRLRRKRIARFGDPELVARLTPEVPRRKGWAKLTLLSIALLFFCIGMSRPQIGATLKERQIKGAEIMVVLDVSNSMLAEDYSPNRLERAKLAISKLVDELQGDRIGLIIFAGESFVQLPITSDYVSAKIFLNSITTESVPVQGTALGEAIRTAIRGFTSESEHSRAIILITDGENHEDDPVAAARDAVDMGARVFCIGVGSPEGKPIPMDGGLLKDKDGNIVVTRLDEQTLRDIASAGQGLYVRAGNTEFGLNPVIDEIRTLQDKEFQSVVFEEFDEQYMYFFAIALVFLLLEFFMSDTRNRRSLFGRSGRTLAVLAALLVLSPAVLSAQSDRSEVRAGNRDFKKGLYREAEIDYKRALIADSASVTAKYNLGNALYKAESYNEAELYFKDLGDTLKNLSPSRASDYFHNSGNLALKQKKYQEAVEAFKESLRLEPDNFETKSNLAYAQKMLKDQQQNQQSQNQQQQQQDQNQDQNQQNQDQNQNNDQQNDQNQDQNQNQQNQDQQQQQQNQPQISPQAAQQMLQAIEDKEKQTQDKVKKAKALKEKSKEKEKNW</sequence>
<feature type="compositionally biased region" description="Polar residues" evidence="6">
    <location>
        <begin position="539"/>
        <end position="550"/>
    </location>
</feature>
<evidence type="ECO:0000256" key="3">
    <source>
        <dbReference type="ARBA" id="ARBA00022989"/>
    </source>
</evidence>
<feature type="domain" description="VWFA" evidence="8">
    <location>
        <begin position="91"/>
        <end position="285"/>
    </location>
</feature>
<organism evidence="9 10">
    <name type="scientific">Candidatus Coprenecus avistercoris</name>
    <dbReference type="NCBI Taxonomy" id="2840730"/>
    <lineage>
        <taxon>Bacteria</taxon>
        <taxon>Pseudomonadati</taxon>
        <taxon>Bacteroidota</taxon>
        <taxon>Bacteroidia</taxon>
        <taxon>Bacteroidales</taxon>
        <taxon>Rikenellaceae</taxon>
        <taxon>Rikenellaceae incertae sedis</taxon>
        <taxon>Candidatus Coprenecus</taxon>
    </lineage>
</organism>
<dbReference type="Pfam" id="PF13519">
    <property type="entry name" value="VWA_2"/>
    <property type="match status" value="1"/>
</dbReference>
<dbReference type="PROSITE" id="PS50005">
    <property type="entry name" value="TPR"/>
    <property type="match status" value="1"/>
</dbReference>
<dbReference type="InterPro" id="IPR011990">
    <property type="entry name" value="TPR-like_helical_dom_sf"/>
</dbReference>
<dbReference type="InterPro" id="IPR019734">
    <property type="entry name" value="TPR_rpt"/>
</dbReference>
<evidence type="ECO:0000256" key="2">
    <source>
        <dbReference type="ARBA" id="ARBA00022692"/>
    </source>
</evidence>
<keyword evidence="1" id="KW-1003">Cell membrane</keyword>
<reference evidence="9" key="1">
    <citation type="submission" date="2020-10" db="EMBL/GenBank/DDBJ databases">
        <authorList>
            <person name="Gilroy R."/>
        </authorList>
    </citation>
    <scope>NUCLEOTIDE SEQUENCE</scope>
    <source>
        <strain evidence="9">ChiHjej13B12-12457</strain>
    </source>
</reference>
<reference evidence="9" key="2">
    <citation type="journal article" date="2021" name="PeerJ">
        <title>Extensive microbial diversity within the chicken gut microbiome revealed by metagenomics and culture.</title>
        <authorList>
            <person name="Gilroy R."/>
            <person name="Ravi A."/>
            <person name="Getino M."/>
            <person name="Pursley I."/>
            <person name="Horton D.L."/>
            <person name="Alikhan N.F."/>
            <person name="Baker D."/>
            <person name="Gharbi K."/>
            <person name="Hall N."/>
            <person name="Watson M."/>
            <person name="Adriaenssens E.M."/>
            <person name="Foster-Nyarko E."/>
            <person name="Jarju S."/>
            <person name="Secka A."/>
            <person name="Antonio M."/>
            <person name="Oren A."/>
            <person name="Chaudhuri R.R."/>
            <person name="La Ragione R."/>
            <person name="Hildebrand F."/>
            <person name="Pallen M.J."/>
        </authorList>
    </citation>
    <scope>NUCLEOTIDE SEQUENCE</scope>
    <source>
        <strain evidence="9">ChiHjej13B12-12457</strain>
    </source>
</reference>
<dbReference type="PROSITE" id="PS50234">
    <property type="entry name" value="VWFA"/>
    <property type="match status" value="1"/>
</dbReference>
<dbReference type="InterPro" id="IPR050768">
    <property type="entry name" value="UPF0353/GerABKA_families"/>
</dbReference>
<keyword evidence="3 7" id="KW-1133">Transmembrane helix</keyword>
<gene>
    <name evidence="9" type="ORF">IAC94_08160</name>
</gene>
<accession>A0A9D1E2K8</accession>
<name>A0A9D1E2K8_9BACT</name>
<dbReference type="Gene3D" id="3.40.50.410">
    <property type="entry name" value="von Willebrand factor, type A domain"/>
    <property type="match status" value="1"/>
</dbReference>
<evidence type="ECO:0000256" key="4">
    <source>
        <dbReference type="ARBA" id="ARBA00023136"/>
    </source>
</evidence>
<evidence type="ECO:0000259" key="8">
    <source>
        <dbReference type="PROSITE" id="PS50234"/>
    </source>
</evidence>
<dbReference type="SUPFAM" id="SSF48452">
    <property type="entry name" value="TPR-like"/>
    <property type="match status" value="1"/>
</dbReference>
<feature type="transmembrane region" description="Helical" evidence="7">
    <location>
        <begin position="55"/>
        <end position="74"/>
    </location>
</feature>
<feature type="transmembrane region" description="Helical" evidence="7">
    <location>
        <begin position="305"/>
        <end position="323"/>
    </location>
</feature>
<dbReference type="PROSITE" id="PS50293">
    <property type="entry name" value="TPR_REGION"/>
    <property type="match status" value="1"/>
</dbReference>
<feature type="transmembrane region" description="Helical" evidence="7">
    <location>
        <begin position="335"/>
        <end position="353"/>
    </location>
</feature>
<feature type="compositionally biased region" description="Low complexity" evidence="6">
    <location>
        <begin position="480"/>
        <end position="538"/>
    </location>
</feature>
<feature type="compositionally biased region" description="Basic and acidic residues" evidence="6">
    <location>
        <begin position="553"/>
        <end position="581"/>
    </location>
</feature>
<evidence type="ECO:0000256" key="6">
    <source>
        <dbReference type="SAM" id="MobiDB-lite"/>
    </source>
</evidence>
<dbReference type="SMART" id="SM00327">
    <property type="entry name" value="VWA"/>
    <property type="match status" value="1"/>
</dbReference>
<evidence type="ECO:0000256" key="5">
    <source>
        <dbReference type="PROSITE-ProRule" id="PRU00339"/>
    </source>
</evidence>
<evidence type="ECO:0000256" key="7">
    <source>
        <dbReference type="SAM" id="Phobius"/>
    </source>
</evidence>
<proteinExistence type="predicted"/>
<keyword evidence="5" id="KW-0802">TPR repeat</keyword>
<dbReference type="AlphaFoldDB" id="A0A9D1E2K8"/>
<dbReference type="EMBL" id="DVHI01000100">
    <property type="protein sequence ID" value="HIR63476.1"/>
    <property type="molecule type" value="Genomic_DNA"/>
</dbReference>
<dbReference type="InterPro" id="IPR002035">
    <property type="entry name" value="VWF_A"/>
</dbReference>
<feature type="region of interest" description="Disordered" evidence="6">
    <location>
        <begin position="478"/>
        <end position="581"/>
    </location>
</feature>
<dbReference type="SMART" id="SM00028">
    <property type="entry name" value="TPR"/>
    <property type="match status" value="2"/>
</dbReference>
<evidence type="ECO:0000313" key="10">
    <source>
        <dbReference type="Proteomes" id="UP000886744"/>
    </source>
</evidence>
<dbReference type="InterPro" id="IPR036465">
    <property type="entry name" value="vWFA_dom_sf"/>
</dbReference>
<dbReference type="Gene3D" id="1.25.40.10">
    <property type="entry name" value="Tetratricopeptide repeat domain"/>
    <property type="match status" value="1"/>
</dbReference>
<dbReference type="PANTHER" id="PTHR22550:SF5">
    <property type="entry name" value="LEUCINE ZIPPER PROTEIN 4"/>
    <property type="match status" value="1"/>
</dbReference>
<protein>
    <submittedName>
        <fullName evidence="9">VWA domain-containing protein</fullName>
    </submittedName>
</protein>
<dbReference type="PANTHER" id="PTHR22550">
    <property type="entry name" value="SPORE GERMINATION PROTEIN"/>
    <property type="match status" value="1"/>
</dbReference>
<dbReference type="SUPFAM" id="SSF53300">
    <property type="entry name" value="vWA-like"/>
    <property type="match status" value="1"/>
</dbReference>
<evidence type="ECO:0000313" key="9">
    <source>
        <dbReference type="EMBL" id="HIR63476.1"/>
    </source>
</evidence>
<comment type="caution">
    <text evidence="9">The sequence shown here is derived from an EMBL/GenBank/DDBJ whole genome shotgun (WGS) entry which is preliminary data.</text>
</comment>
<keyword evidence="4 7" id="KW-0472">Membrane</keyword>
<dbReference type="Pfam" id="PF00515">
    <property type="entry name" value="TPR_1"/>
    <property type="match status" value="1"/>
</dbReference>